<organism evidence="1 2">
    <name type="scientific">Russula earlei</name>
    <dbReference type="NCBI Taxonomy" id="71964"/>
    <lineage>
        <taxon>Eukaryota</taxon>
        <taxon>Fungi</taxon>
        <taxon>Dikarya</taxon>
        <taxon>Basidiomycota</taxon>
        <taxon>Agaricomycotina</taxon>
        <taxon>Agaricomycetes</taxon>
        <taxon>Russulales</taxon>
        <taxon>Russulaceae</taxon>
        <taxon>Russula</taxon>
    </lineage>
</organism>
<keyword evidence="2" id="KW-1185">Reference proteome</keyword>
<gene>
    <name evidence="1" type="ORF">F5148DRAFT_1276820</name>
</gene>
<accession>A0ACC0U2X2</accession>
<evidence type="ECO:0000313" key="2">
    <source>
        <dbReference type="Proteomes" id="UP001207468"/>
    </source>
</evidence>
<proteinExistence type="predicted"/>
<dbReference type="Proteomes" id="UP001207468">
    <property type="component" value="Unassembled WGS sequence"/>
</dbReference>
<evidence type="ECO:0000313" key="1">
    <source>
        <dbReference type="EMBL" id="KAI9459321.1"/>
    </source>
</evidence>
<sequence>MVFTSYNDDYKQSKEAFVSGTTGSTVSHVNMMSLAAFASIALHSAVRSRFPPHNRFLFLSECLLLVAPLLLSMTLFADRPGALSAALLLPTTLICFLIPPHQSGTPLPFSGVASPRGSPSPSPRTPGFHHDEPSQHDPAQAEKPERTRLSALSTYRAHMMLMTVLAILAVDFPVFPRSLAKCETFGVSLMDMGVGSFVFSQGIVSARSVIQSFESPPSLRPPLLLETIWVLAESTPVLLLGLVRVLLVKSTDYPEHVTEYGVHWNFFLTLALIPVLRVHLLPLIASMPISLLGLLVASAHQLSLSAGLTSYVLNAPRQTLISANKEGIVSLTGYLAIHLLGLSTGTLIIPHSTSYFRRLQAAMRRLKSKSETGEYTRPSAIITEDRISMPIPRENDKTATVLFSYAVIYWTLFGITRYLHIGGPDVSRRLVNISYIAWVAGCNTTALLFYFLLDLVFFPTPLAKSTYSPVSGLKVGRRANSSNDNSNSASPKSSPPSSVPPRRTRSSGTTIAMAGPSPMPAPPLLEAINRNSLAVFLLANVATGVVNLSMQTMYASDRRAMCVLSAYALFLCAFAWAVRERRLVKL</sequence>
<reference evidence="1" key="1">
    <citation type="submission" date="2021-03" db="EMBL/GenBank/DDBJ databases">
        <title>Evolutionary priming and transition to the ectomycorrhizal habit in an iconic lineage of mushroom-forming fungi: is preadaptation a requirement?</title>
        <authorList>
            <consortium name="DOE Joint Genome Institute"/>
            <person name="Looney B.P."/>
            <person name="Miyauchi S."/>
            <person name="Morin E."/>
            <person name="Drula E."/>
            <person name="Courty P.E."/>
            <person name="Chicoki N."/>
            <person name="Fauchery L."/>
            <person name="Kohler A."/>
            <person name="Kuo A."/>
            <person name="LaButti K."/>
            <person name="Pangilinan J."/>
            <person name="Lipzen A."/>
            <person name="Riley R."/>
            <person name="Andreopoulos W."/>
            <person name="He G."/>
            <person name="Johnson J."/>
            <person name="Barry K.W."/>
            <person name="Grigoriev I.V."/>
            <person name="Nagy L."/>
            <person name="Hibbett D."/>
            <person name="Henrissat B."/>
            <person name="Matheny P.B."/>
            <person name="Labbe J."/>
            <person name="Martin A.F."/>
        </authorList>
    </citation>
    <scope>NUCLEOTIDE SEQUENCE</scope>
    <source>
        <strain evidence="1">BPL698</strain>
    </source>
</reference>
<name>A0ACC0U2X2_9AGAM</name>
<protein>
    <submittedName>
        <fullName evidence="1">GWT1-domain-containing protein</fullName>
    </submittedName>
</protein>
<dbReference type="EMBL" id="JAGFNK010000201">
    <property type="protein sequence ID" value="KAI9459321.1"/>
    <property type="molecule type" value="Genomic_DNA"/>
</dbReference>
<comment type="caution">
    <text evidence="1">The sequence shown here is derived from an EMBL/GenBank/DDBJ whole genome shotgun (WGS) entry which is preliminary data.</text>
</comment>